<accession>A0A5M9IQG0</accession>
<protein>
    <recommendedName>
        <fullName evidence="3">UDP-N-acetylglucosamine acyltransferase</fullName>
    </recommendedName>
</protein>
<organism evidence="1 2">
    <name type="scientific">Pseudomonas extremaustralis</name>
    <dbReference type="NCBI Taxonomy" id="359110"/>
    <lineage>
        <taxon>Bacteria</taxon>
        <taxon>Pseudomonadati</taxon>
        <taxon>Pseudomonadota</taxon>
        <taxon>Gammaproteobacteria</taxon>
        <taxon>Pseudomonadales</taxon>
        <taxon>Pseudomonadaceae</taxon>
        <taxon>Pseudomonas</taxon>
    </lineage>
</organism>
<name>A0A5M9IQG0_9PSED</name>
<dbReference type="PROSITE" id="PS51257">
    <property type="entry name" value="PROKAR_LIPOPROTEIN"/>
    <property type="match status" value="1"/>
</dbReference>
<sequence length="190" mass="20636">MYRYHPGNYERDFDMLKRITLLAALGATLTGCVTAPPTNFSVPGVQRATTQQAVELKAVSVSYGLPSEVKGDIPTYGEGFPILWEKSLVEAIDKAGVFSDDASEKVNIFVKVLELDPPAGGITMVTPARARYSVVSRRTGKTLFEKEVYTEGTVPPGYAFSGLVRLKESLNRSVQANIAQFLESLSAAKL</sequence>
<dbReference type="AlphaFoldDB" id="A0A5M9IQG0"/>
<comment type="caution">
    <text evidence="1">The sequence shown here is derived from an EMBL/GenBank/DDBJ whole genome shotgun (WGS) entry which is preliminary data.</text>
</comment>
<evidence type="ECO:0000313" key="2">
    <source>
        <dbReference type="Proteomes" id="UP000323425"/>
    </source>
</evidence>
<evidence type="ECO:0000313" key="1">
    <source>
        <dbReference type="EMBL" id="KAA8558998.1"/>
    </source>
</evidence>
<gene>
    <name evidence="1" type="ORF">FX985_05366</name>
</gene>
<dbReference type="Proteomes" id="UP000323425">
    <property type="component" value="Unassembled WGS sequence"/>
</dbReference>
<evidence type="ECO:0008006" key="3">
    <source>
        <dbReference type="Google" id="ProtNLM"/>
    </source>
</evidence>
<proteinExistence type="predicted"/>
<reference evidence="1 2" key="1">
    <citation type="journal article" date="2018" name="Plant Biotechnol. Rep.">
        <title>Diversity and antifungal activity of endophytic bacteria associated with Panax ginseng seedlings.</title>
        <authorList>
            <person name="Park J.M."/>
            <person name="Hong C.E."/>
            <person name="Jo S.H."/>
        </authorList>
    </citation>
    <scope>NUCLEOTIDE SEQUENCE [LARGE SCALE GENOMIC DNA]</scope>
    <source>
        <strain evidence="1 2">PgKB38</strain>
    </source>
</reference>
<dbReference type="EMBL" id="VTFH01000002">
    <property type="protein sequence ID" value="KAA8558998.1"/>
    <property type="molecule type" value="Genomic_DNA"/>
</dbReference>